<dbReference type="STRING" id="679937.Bcop_2057"/>
<name>F3ZSZ0_9BACE</name>
<feature type="transmembrane region" description="Helical" evidence="1">
    <location>
        <begin position="73"/>
        <end position="94"/>
    </location>
</feature>
<reference evidence="4 5" key="1">
    <citation type="journal article" date="2011" name="Stand. Genomic Sci.">
        <title>Non-contiguous finished genome sequence of Bacteroides coprosuis type strain (PC139).</title>
        <authorList>
            <person name="Land M."/>
            <person name="Held B."/>
            <person name="Gronow S."/>
            <person name="Abt B."/>
            <person name="Lucas S."/>
            <person name="Del Rio T.G."/>
            <person name="Nolan M."/>
            <person name="Tice H."/>
            <person name="Cheng J.F."/>
            <person name="Pitluck S."/>
            <person name="Liolios K."/>
            <person name="Pagani I."/>
            <person name="Ivanova N."/>
            <person name="Mavromatis K."/>
            <person name="Mikhailova N."/>
            <person name="Pati A."/>
            <person name="Tapia R."/>
            <person name="Han C."/>
            <person name="Goodwin L."/>
            <person name="Chen A."/>
            <person name="Palaniappan K."/>
            <person name="Hauser L."/>
            <person name="Brambilla E.M."/>
            <person name="Rohde M."/>
            <person name="Goker M."/>
            <person name="Detter J.C."/>
            <person name="Woyke T."/>
            <person name="Bristow J."/>
            <person name="Eisen J.A."/>
            <person name="Markowitz V."/>
            <person name="Hugenholtz P."/>
            <person name="Kyrpides N.C."/>
            <person name="Klenk H.P."/>
            <person name="Lapidus A."/>
        </authorList>
    </citation>
    <scope>NUCLEOTIDE SEQUENCE</scope>
    <source>
        <strain evidence="4 5">DSM 18011</strain>
    </source>
</reference>
<dbReference type="PANTHER" id="PTHR30273">
    <property type="entry name" value="PERIPLASMIC SIGNAL SENSOR AND SIGMA FACTOR ACTIVATOR FECR-RELATED"/>
    <property type="match status" value="1"/>
</dbReference>
<dbReference type="Gene3D" id="3.55.50.30">
    <property type="match status" value="1"/>
</dbReference>
<gene>
    <name evidence="4" type="ORF">Bcop_2057</name>
</gene>
<dbReference type="EMBL" id="CM001167">
    <property type="protein sequence ID" value="EGJ72231.1"/>
    <property type="molecule type" value="Genomic_DNA"/>
</dbReference>
<evidence type="ECO:0000313" key="4">
    <source>
        <dbReference type="EMBL" id="EGJ72231.1"/>
    </source>
</evidence>
<keyword evidence="1" id="KW-0472">Membrane</keyword>
<dbReference type="Pfam" id="PF04773">
    <property type="entry name" value="FecR"/>
    <property type="match status" value="1"/>
</dbReference>
<proteinExistence type="predicted"/>
<dbReference type="InterPro" id="IPR032508">
    <property type="entry name" value="FecR_C"/>
</dbReference>
<accession>F3ZSZ0</accession>
<feature type="domain" description="Protein FecR C-terminal" evidence="3">
    <location>
        <begin position="250"/>
        <end position="316"/>
    </location>
</feature>
<dbReference type="Gene3D" id="2.60.120.1440">
    <property type="match status" value="1"/>
</dbReference>
<feature type="domain" description="FecR protein" evidence="2">
    <location>
        <begin position="109"/>
        <end position="202"/>
    </location>
</feature>
<keyword evidence="1" id="KW-1133">Transmembrane helix</keyword>
<evidence type="ECO:0000259" key="3">
    <source>
        <dbReference type="Pfam" id="PF16344"/>
    </source>
</evidence>
<organism evidence="4 5">
    <name type="scientific">Bacteroides coprosuis DSM 18011</name>
    <dbReference type="NCBI Taxonomy" id="679937"/>
    <lineage>
        <taxon>Bacteria</taxon>
        <taxon>Pseudomonadati</taxon>
        <taxon>Bacteroidota</taxon>
        <taxon>Bacteroidia</taxon>
        <taxon>Bacteroidales</taxon>
        <taxon>Bacteroidaceae</taxon>
        <taxon>Bacteroides</taxon>
    </lineage>
</organism>
<evidence type="ECO:0000256" key="1">
    <source>
        <dbReference type="SAM" id="Phobius"/>
    </source>
</evidence>
<dbReference type="OrthoDB" id="699645at2"/>
<dbReference type="HOGENOM" id="CLU_050192_2_3_10"/>
<sequence length="320" mass="36912">MNNKEKQNKIVSEVIDDIEKHISDDIEKLLNKESINMPKSKIETFDKFKIYQKISQKVNYLERIKKKNRVVSMFAWACASIIVLLFVNIGYSIVSKFNVETTTTQYSEVYVEKGDKLLVLLADGSRVWLNSDSKLSYSDFSSSKTRDVKLVGEAYFEVAKNEEVPFRVHTDRMCINVLGTSFNVRAYSTDEYIKTTLDKGKIQIQGLNDVNMSYMVKPGQTAIYKKGDNKCKILQDKYSVEASLWKNNQLNFRNDSLEEVLNTLKRKFNLNYMIEDSSVKIFTYTFSASSNNLQEVIEIMKSITPINITINNNVLLISHR</sequence>
<dbReference type="PANTHER" id="PTHR30273:SF2">
    <property type="entry name" value="PROTEIN FECR"/>
    <property type="match status" value="1"/>
</dbReference>
<dbReference type="InterPro" id="IPR006860">
    <property type="entry name" value="FecR"/>
</dbReference>
<dbReference type="InterPro" id="IPR012373">
    <property type="entry name" value="Ferrdict_sens_TM"/>
</dbReference>
<protein>
    <submittedName>
        <fullName evidence="4">Anti-FecI sigma factor, FecR</fullName>
    </submittedName>
</protein>
<keyword evidence="1" id="KW-0812">Transmembrane</keyword>
<dbReference type="GO" id="GO:0016989">
    <property type="term" value="F:sigma factor antagonist activity"/>
    <property type="evidence" value="ECO:0007669"/>
    <property type="project" value="TreeGrafter"/>
</dbReference>
<dbReference type="eggNOG" id="COG3712">
    <property type="taxonomic scope" value="Bacteria"/>
</dbReference>
<dbReference type="Proteomes" id="UP000018439">
    <property type="component" value="Chromosome"/>
</dbReference>
<dbReference type="AlphaFoldDB" id="F3ZSZ0"/>
<keyword evidence="5" id="KW-1185">Reference proteome</keyword>
<dbReference type="FunFam" id="2.60.120.1440:FF:000001">
    <property type="entry name" value="Putative anti-sigma factor"/>
    <property type="match status" value="1"/>
</dbReference>
<evidence type="ECO:0000259" key="2">
    <source>
        <dbReference type="Pfam" id="PF04773"/>
    </source>
</evidence>
<dbReference type="Pfam" id="PF16344">
    <property type="entry name" value="FecR_C"/>
    <property type="match status" value="1"/>
</dbReference>
<evidence type="ECO:0000313" key="5">
    <source>
        <dbReference type="Proteomes" id="UP000018439"/>
    </source>
</evidence>